<feature type="transmembrane region" description="Helical" evidence="1">
    <location>
        <begin position="115"/>
        <end position="134"/>
    </location>
</feature>
<accession>A0A7W9BG13</accession>
<evidence type="ECO:0000256" key="1">
    <source>
        <dbReference type="SAM" id="Phobius"/>
    </source>
</evidence>
<organism evidence="2 3">
    <name type="scientific">Sphingomonas aerophila</name>
    <dbReference type="NCBI Taxonomy" id="1344948"/>
    <lineage>
        <taxon>Bacteria</taxon>
        <taxon>Pseudomonadati</taxon>
        <taxon>Pseudomonadota</taxon>
        <taxon>Alphaproteobacteria</taxon>
        <taxon>Sphingomonadales</taxon>
        <taxon>Sphingomonadaceae</taxon>
        <taxon>Sphingomonas</taxon>
    </lineage>
</organism>
<evidence type="ECO:0000313" key="3">
    <source>
        <dbReference type="Proteomes" id="UP000546200"/>
    </source>
</evidence>
<proteinExistence type="predicted"/>
<reference evidence="2 3" key="1">
    <citation type="submission" date="2020-08" db="EMBL/GenBank/DDBJ databases">
        <title>Genomic Encyclopedia of Type Strains, Phase IV (KMG-IV): sequencing the most valuable type-strain genomes for metagenomic binning, comparative biology and taxonomic classification.</title>
        <authorList>
            <person name="Goeker M."/>
        </authorList>
    </citation>
    <scope>NUCLEOTIDE SEQUENCE [LARGE SCALE GENOMIC DNA]</scope>
    <source>
        <strain evidence="2 3">DSM 100044</strain>
    </source>
</reference>
<dbReference type="Proteomes" id="UP000546200">
    <property type="component" value="Unassembled WGS sequence"/>
</dbReference>
<keyword evidence="1" id="KW-0472">Membrane</keyword>
<keyword evidence="1" id="KW-0812">Transmembrane</keyword>
<evidence type="ECO:0000313" key="2">
    <source>
        <dbReference type="EMBL" id="MBB5716462.1"/>
    </source>
</evidence>
<gene>
    <name evidence="2" type="ORF">FHS94_003328</name>
</gene>
<dbReference type="InterPro" id="IPR022243">
    <property type="entry name" value="DUF3768"/>
</dbReference>
<comment type="caution">
    <text evidence="2">The sequence shown here is derived from an EMBL/GenBank/DDBJ whole genome shotgun (WGS) entry which is preliminary data.</text>
</comment>
<name>A0A7W9BG13_9SPHN</name>
<protein>
    <recommendedName>
        <fullName evidence="4">DUF3768 domain-containing protein</fullName>
    </recommendedName>
</protein>
<keyword evidence="1" id="KW-1133">Transmembrane helix</keyword>
<dbReference type="EMBL" id="JACIJK010000011">
    <property type="protein sequence ID" value="MBB5716462.1"/>
    <property type="molecule type" value="Genomic_DNA"/>
</dbReference>
<sequence>MTARRRLSRVPTTSPHVSREARLRELNDGLRRFARAGIICLTSGIQNLGEERIMAVLDGVRSFDSFDVHNDPYDEHDLGVLKIAGERVMWKIDYYDRDRRFASPDPTDPAVTTRVLTIMLVALSAPGVLVVLAIDRCQNR</sequence>
<keyword evidence="3" id="KW-1185">Reference proteome</keyword>
<evidence type="ECO:0008006" key="4">
    <source>
        <dbReference type="Google" id="ProtNLM"/>
    </source>
</evidence>
<dbReference type="Pfam" id="PF12599">
    <property type="entry name" value="DUF3768"/>
    <property type="match status" value="1"/>
</dbReference>
<dbReference type="AlphaFoldDB" id="A0A7W9BG13"/>
<dbReference type="RefSeq" id="WP_184059775.1">
    <property type="nucleotide sequence ID" value="NZ_JACIJK010000011.1"/>
</dbReference>